<dbReference type="CDD" id="cd00146">
    <property type="entry name" value="PKD"/>
    <property type="match status" value="2"/>
</dbReference>
<keyword evidence="7" id="KW-1015">Disulfide bond</keyword>
<dbReference type="InterPro" id="IPR000601">
    <property type="entry name" value="PKD_dom"/>
</dbReference>
<keyword evidence="5" id="KW-1133">Transmembrane helix</keyword>
<accession>A0A4S4FNF3</accession>
<dbReference type="SUPFAM" id="SSF49265">
    <property type="entry name" value="Fibronectin type III"/>
    <property type="match status" value="1"/>
</dbReference>
<feature type="signal peptide" evidence="8">
    <location>
        <begin position="1"/>
        <end position="32"/>
    </location>
</feature>
<dbReference type="Proteomes" id="UP000309133">
    <property type="component" value="Unassembled WGS sequence"/>
</dbReference>
<evidence type="ECO:0000256" key="7">
    <source>
        <dbReference type="ARBA" id="ARBA00023157"/>
    </source>
</evidence>
<keyword evidence="11" id="KW-1185">Reference proteome</keyword>
<dbReference type="InterPro" id="IPR022409">
    <property type="entry name" value="PKD/Chitinase_dom"/>
</dbReference>
<dbReference type="SMART" id="SM00089">
    <property type="entry name" value="PKD"/>
    <property type="match status" value="3"/>
</dbReference>
<dbReference type="InterPro" id="IPR036116">
    <property type="entry name" value="FN3_sf"/>
</dbReference>
<reference evidence="10 11" key="1">
    <citation type="submission" date="2019-04" db="EMBL/GenBank/DDBJ databases">
        <authorList>
            <person name="Jiang L."/>
        </authorList>
    </citation>
    <scope>NUCLEOTIDE SEQUENCE [LARGE SCALE GENOMIC DNA]</scope>
    <source>
        <strain evidence="10 11">YIM 131853</strain>
    </source>
</reference>
<organism evidence="10 11">
    <name type="scientific">Naasia lichenicola</name>
    <dbReference type="NCBI Taxonomy" id="2565933"/>
    <lineage>
        <taxon>Bacteria</taxon>
        <taxon>Bacillati</taxon>
        <taxon>Actinomycetota</taxon>
        <taxon>Actinomycetes</taxon>
        <taxon>Micrococcales</taxon>
        <taxon>Microbacteriaceae</taxon>
        <taxon>Naasia</taxon>
    </lineage>
</organism>
<dbReference type="SUPFAM" id="SSF49299">
    <property type="entry name" value="PKD domain"/>
    <property type="match status" value="3"/>
</dbReference>
<dbReference type="GO" id="GO:0005975">
    <property type="term" value="P:carbohydrate metabolic process"/>
    <property type="evidence" value="ECO:0007669"/>
    <property type="project" value="UniProtKB-ARBA"/>
</dbReference>
<dbReference type="Gene3D" id="2.60.120.200">
    <property type="match status" value="1"/>
</dbReference>
<dbReference type="Pfam" id="PF13385">
    <property type="entry name" value="Laminin_G_3"/>
    <property type="match status" value="1"/>
</dbReference>
<keyword evidence="2" id="KW-0812">Transmembrane</keyword>
<feature type="domain" description="PKD" evidence="9">
    <location>
        <begin position="1161"/>
        <end position="1249"/>
    </location>
</feature>
<dbReference type="SMART" id="SM00560">
    <property type="entry name" value="LamGL"/>
    <property type="match status" value="1"/>
</dbReference>
<gene>
    <name evidence="10" type="ORF">E6C64_09160</name>
</gene>
<dbReference type="PANTHER" id="PTHR46730:SF1">
    <property type="entry name" value="PLAT DOMAIN-CONTAINING PROTEIN"/>
    <property type="match status" value="1"/>
</dbReference>
<feature type="chain" id="PRO_5020287462" evidence="8">
    <location>
        <begin position="33"/>
        <end position="1457"/>
    </location>
</feature>
<dbReference type="Pfam" id="PF18911">
    <property type="entry name" value="PKD_4"/>
    <property type="match status" value="3"/>
</dbReference>
<dbReference type="PANTHER" id="PTHR46730">
    <property type="entry name" value="POLYCYSTIN-1"/>
    <property type="match status" value="1"/>
</dbReference>
<evidence type="ECO:0000313" key="11">
    <source>
        <dbReference type="Proteomes" id="UP000309133"/>
    </source>
</evidence>
<evidence type="ECO:0000259" key="9">
    <source>
        <dbReference type="PROSITE" id="PS50093"/>
    </source>
</evidence>
<keyword evidence="6" id="KW-0472">Membrane</keyword>
<evidence type="ECO:0000256" key="2">
    <source>
        <dbReference type="ARBA" id="ARBA00022692"/>
    </source>
</evidence>
<dbReference type="OrthoDB" id="9802683at2"/>
<feature type="domain" description="PKD" evidence="9">
    <location>
        <begin position="867"/>
        <end position="951"/>
    </location>
</feature>
<dbReference type="RefSeq" id="WP_136427209.1">
    <property type="nucleotide sequence ID" value="NZ_SSSM01000004.1"/>
</dbReference>
<dbReference type="InterPro" id="IPR035986">
    <property type="entry name" value="PKD_dom_sf"/>
</dbReference>
<evidence type="ECO:0000313" key="10">
    <source>
        <dbReference type="EMBL" id="THG30796.1"/>
    </source>
</evidence>
<comment type="subcellular location">
    <subcellularLocation>
        <location evidence="1">Membrane</location>
        <topology evidence="1">Multi-pass membrane protein</topology>
    </subcellularLocation>
</comment>
<feature type="domain" description="PKD" evidence="9">
    <location>
        <begin position="779"/>
        <end position="863"/>
    </location>
</feature>
<comment type="caution">
    <text evidence="10">The sequence shown here is derived from an EMBL/GenBank/DDBJ whole genome shotgun (WGS) entry which is preliminary data.</text>
</comment>
<dbReference type="InterPro" id="IPR013783">
    <property type="entry name" value="Ig-like_fold"/>
</dbReference>
<keyword evidence="3 8" id="KW-0732">Signal</keyword>
<evidence type="ECO:0000256" key="5">
    <source>
        <dbReference type="ARBA" id="ARBA00022989"/>
    </source>
</evidence>
<evidence type="ECO:0000256" key="1">
    <source>
        <dbReference type="ARBA" id="ARBA00004141"/>
    </source>
</evidence>
<proteinExistence type="predicted"/>
<dbReference type="EMBL" id="SSSM01000004">
    <property type="protein sequence ID" value="THG30796.1"/>
    <property type="molecule type" value="Genomic_DNA"/>
</dbReference>
<keyword evidence="4" id="KW-0677">Repeat</keyword>
<evidence type="ECO:0000256" key="8">
    <source>
        <dbReference type="SAM" id="SignalP"/>
    </source>
</evidence>
<evidence type="ECO:0000256" key="4">
    <source>
        <dbReference type="ARBA" id="ARBA00022737"/>
    </source>
</evidence>
<dbReference type="Gene3D" id="2.60.40.10">
    <property type="entry name" value="Immunoglobulins"/>
    <property type="match status" value="4"/>
</dbReference>
<dbReference type="InterPro" id="IPR011044">
    <property type="entry name" value="Quino_amine_DH_bsu"/>
</dbReference>
<dbReference type="PROSITE" id="PS50093">
    <property type="entry name" value="PKD"/>
    <property type="match status" value="3"/>
</dbReference>
<protein>
    <submittedName>
        <fullName evidence="10">PKD domain-containing protein</fullName>
    </submittedName>
</protein>
<dbReference type="InterPro" id="IPR013320">
    <property type="entry name" value="ConA-like_dom_sf"/>
</dbReference>
<dbReference type="GO" id="GO:0006816">
    <property type="term" value="P:calcium ion transport"/>
    <property type="evidence" value="ECO:0007669"/>
    <property type="project" value="TreeGrafter"/>
</dbReference>
<dbReference type="GO" id="GO:0005886">
    <property type="term" value="C:plasma membrane"/>
    <property type="evidence" value="ECO:0007669"/>
    <property type="project" value="TreeGrafter"/>
</dbReference>
<dbReference type="GO" id="GO:0005261">
    <property type="term" value="F:monoatomic cation channel activity"/>
    <property type="evidence" value="ECO:0007669"/>
    <property type="project" value="TreeGrafter"/>
</dbReference>
<evidence type="ECO:0000256" key="3">
    <source>
        <dbReference type="ARBA" id="ARBA00022729"/>
    </source>
</evidence>
<dbReference type="InterPro" id="IPR006558">
    <property type="entry name" value="LamG-like"/>
</dbReference>
<name>A0A4S4FNF3_9MICO</name>
<dbReference type="SUPFAM" id="SSF50969">
    <property type="entry name" value="YVTN repeat-like/Quinoprotein amine dehydrogenase"/>
    <property type="match status" value="1"/>
</dbReference>
<dbReference type="SUPFAM" id="SSF49899">
    <property type="entry name" value="Concanavalin A-like lectins/glucanases"/>
    <property type="match status" value="1"/>
</dbReference>
<dbReference type="CDD" id="cd00110">
    <property type="entry name" value="LamG"/>
    <property type="match status" value="1"/>
</dbReference>
<sequence length="1457" mass="146426">MPTLFSARTRALALAATALVALGSLSALPAFADTVPLSGTAETVSTDPLPTVQIDGIVWSQVIIGNTVYAGGSFTSARPAGAASGVNETPRTSLLAYNLTTGALITSFNPVLNGNVYSLAASPDGSTLYVGGNYTTVNGVKRNRIAAFNVSTGTLIGAFAPSMNASVYAIKATSSVVYLGGNFTTAAGISRSRAAAVTAGTGALLPFAPVVAGGTVRGIAVSPDETKVVVAGQFTTVNGSGNPGYGMAAVDAATGLTFLPWAAAGTVRNGGANAAIYSLTSDTTGVYGSGYTFGTGGNLEGSFRADWATGSVVWVESCLGDSYSVSINSTTMYLAGHPHNCSTAGGFPQTTPDWTWQRGMAWSKDASSNKNTGTWAAQNVPNLLNWWPDFNTGTVSGANQGPWSTAANDQYAVYGGEFTRVNETAQQGLVRFAVRSIAPDLDGPRLSGSSFVATATSIASGAVKLSWLANYDRDNQYLTYSVIRDGVTASPIYTTTAASRIWWDRPTMGYLDTGLTPGSTHTYRLKATDPYGNTALGDAVTVTVSGAGASLSAYAATVLNDGASSFWRLDQTAGSTTVADLAGNSPAVASAGVTAGTTGAIAGDADTASTFSGTSTGLASTQTAVAGPNTFTIEAWFKSTSTTGGKIVGFGNSKTGTSGSYDRHIYLTADGKVNFGVYPGAQKVVTSPTSYNNGQWHQVVATLSSTGMTLSVDGVQVGSRIDATSAEAYNGYWRIGGDTAWAGAAFLAGSIDDVSIYPTALAAATIAQHYQVAKNAAALNIAPTSSFTSTTTGMSITVDGSGSTDTDGTIASYAWAFGDGTSSTGATASHTYAAPGNYSVTLTVTDSKGATGASSKIVSVVAPNLAPVAAFTTSATNLSLVANGTASTDVDGSVASYAWSFGDGGVGTNASANHTYAAAGTYTVTLTVTDDKGATNSASKSISVTSAAAAYATDSFDRTVTSGLGSAETGGAWTTSGGAASFAVGSSAASVTTPAGSTRYGYLAGVSAADTEVRGTASFALPSAGSVYAGLIARRVAAEDYRARAVVAATGTVQLQLLRTATTLATANIAGLSYASGDQLQFRVQAFGTAPTTIRAKVWKVGTAEPADWQVTVTDSTAALQSAGSIGVYSYVSASANSGAVVAFDSLWSGSTSSSPVVPIVNVAPTAVLTSSSSALLASFDGSGSADSDGSVTSFAWSFGDGTTATGATTTHTYAAAGTYTVSLTVTDNSGATGVETGSISVSTVAAPTSLASDAFTRTVTGSWGTSTLGGAWTSSSGTASYYSVDGSTGRLTTTAAAKTAEAYLTGVTTTSADVSTTVSLSQPNTGASVFASVIGRRIGTDDYRARVVVAAGGAVSIQLQRSGTTLTTVAVSGLTYMAGDKLQVRLQVTGTNPTTIRAKVWKSGGTEPIEWSASATDSTALLQAAGHTGLGMYVGSGLTSLPLSIAFDEYLVTAVQ</sequence>
<dbReference type="InterPro" id="IPR001791">
    <property type="entry name" value="Laminin_G"/>
</dbReference>
<evidence type="ECO:0000256" key="6">
    <source>
        <dbReference type="ARBA" id="ARBA00023136"/>
    </source>
</evidence>